<dbReference type="Gene3D" id="1.10.640.10">
    <property type="entry name" value="Haem peroxidase domain superfamily, animal type"/>
    <property type="match status" value="1"/>
</dbReference>
<feature type="compositionally biased region" description="Basic and acidic residues" evidence="7">
    <location>
        <begin position="805"/>
        <end position="814"/>
    </location>
</feature>
<name>A0AAD9HX19_9PEZI</name>
<comment type="caution">
    <text evidence="8">The sequence shown here is derived from an EMBL/GenBank/DDBJ whole genome shotgun (WGS) entry which is preliminary data.</text>
</comment>
<dbReference type="InterPro" id="IPR037120">
    <property type="entry name" value="Haem_peroxidase_sf_animal"/>
</dbReference>
<sequence>MADGTAPRPGNDPSPPKSEWLKDLASLGPRDYATLVQFLKAELKGEVNDDSFLLEHLVQLLAKLPVDSKESAELSGAFVGQLWDRLDHPPSGTLDARYRYREADGSYNNIGNPTLGAANTAYGRSTRPAAYPLPNPPEAGQLFDLLMARGAEYRPHPSGLSSMLFYLGTIIIHDVFQTSPHDASVNLASSYLDLSPLYGRNAAEVAAMRTFADGRLKPDCFSSVRILGFPPGCGVFLVMFNRFHNYVATQLAAIDEQGRFSSSSSSASRDEDLFQTARLVTCGLYVNVVLKDYVRTILGLNRTHSTWDLDPRAGAADKSVLRPAAPPQGVGNRVSVEFNLIYRWHSTVSPRDAAWTAEAFARRLPAGVDPETMGPADVAAAMRGLQAEQGARPPEARTWGDLERAADGTLDDDALVRLLAASVEDLAGAYGAANVPRVLRAIEVLGIQQARAWGVATLNEYRAFMGLTRHATFEAINPDPTIAARLRALYGSPDAVELYPGVVVEKTKQPMVPGAGLCGNFTMTWAILSDAVALVRGDRFYTTDYTPQRLTNWGYDAVRPDLAVDQGCVMARLILRAFPRHFAPNSIHAHFPFVTPSANRAILTALGTADLYTWAPPAPQPAAAVGARPPGPAAILLATAASAGPDTAWAAQTGTFTHAVASELLRQHSVATGQPQQREADVVADVIGPTAVRWAAAAVLALRLKTTTTTTTTTHPGGAYTATELFAALVLAARAAGLGDVDDVAGRFARQQAAREAVQRLGRLVAAEAKAVDLMGATMVEAVERALAWLPNGNGHGNGNGNGNGEEREPEEAGLKSYGQRMVARCVEAGQTIEQAVHGTLIPLAAASVTSQTLALALCLDYYLGDGRAHLATLQGLATDGSAKADALLMRYMLEGCRLGGAPTIPAHDDDDHGDDAAAFPDPDALQLDRPLDAYVRCRWGVEADRAAMAGLFKAMVAKRGLRRVEGPRGVIKTVPVAVWPGQVGREAGEEAKAWSGSRMYMLPDQSAYSPIPTTMWVRWDE</sequence>
<gene>
    <name evidence="8" type="ORF">P8C59_000866</name>
</gene>
<evidence type="ECO:0000256" key="4">
    <source>
        <dbReference type="ARBA" id="ARBA00023002"/>
    </source>
</evidence>
<dbReference type="InterPro" id="IPR050783">
    <property type="entry name" value="Oxylipin_biosynth_metab"/>
</dbReference>
<keyword evidence="9" id="KW-1185">Reference proteome</keyword>
<keyword evidence="2 6" id="KW-0479">Metal-binding</keyword>
<evidence type="ECO:0000256" key="6">
    <source>
        <dbReference type="PIRSR" id="PIRSR619791-2"/>
    </source>
</evidence>
<dbReference type="AlphaFoldDB" id="A0AAD9HX19"/>
<dbReference type="CDD" id="cd09817">
    <property type="entry name" value="linoleate_diol_synthase_like"/>
    <property type="match status" value="1"/>
</dbReference>
<dbReference type="InterPro" id="IPR019791">
    <property type="entry name" value="Haem_peroxidase_animal"/>
</dbReference>
<dbReference type="GO" id="GO:0020037">
    <property type="term" value="F:heme binding"/>
    <property type="evidence" value="ECO:0007669"/>
    <property type="project" value="InterPro"/>
</dbReference>
<evidence type="ECO:0000256" key="3">
    <source>
        <dbReference type="ARBA" id="ARBA00022964"/>
    </source>
</evidence>
<keyword evidence="3" id="KW-0223">Dioxygenase</keyword>
<protein>
    <recommendedName>
        <fullName evidence="10">Heme peroxidase</fullName>
    </recommendedName>
</protein>
<evidence type="ECO:0000256" key="2">
    <source>
        <dbReference type="ARBA" id="ARBA00022723"/>
    </source>
</evidence>
<keyword evidence="1 6" id="KW-0349">Heme</keyword>
<dbReference type="SUPFAM" id="SSF48113">
    <property type="entry name" value="Heme-dependent peroxidases"/>
    <property type="match status" value="1"/>
</dbReference>
<dbReference type="PANTHER" id="PTHR11903:SF37">
    <property type="entry name" value="PSI-PRODUCING OXYGENASE A"/>
    <property type="match status" value="1"/>
</dbReference>
<dbReference type="Pfam" id="PF03098">
    <property type="entry name" value="An_peroxidase"/>
    <property type="match status" value="2"/>
</dbReference>
<dbReference type="Proteomes" id="UP001217918">
    <property type="component" value="Unassembled WGS sequence"/>
</dbReference>
<dbReference type="GO" id="GO:0006979">
    <property type="term" value="P:response to oxidative stress"/>
    <property type="evidence" value="ECO:0007669"/>
    <property type="project" value="InterPro"/>
</dbReference>
<dbReference type="PRINTS" id="PR00457">
    <property type="entry name" value="ANPEROXIDASE"/>
</dbReference>
<dbReference type="InterPro" id="IPR034812">
    <property type="entry name" value="Ppo-like_N"/>
</dbReference>
<evidence type="ECO:0000313" key="9">
    <source>
        <dbReference type="Proteomes" id="UP001217918"/>
    </source>
</evidence>
<reference evidence="8" key="1">
    <citation type="journal article" date="2023" name="Mol. Plant Microbe Interact.">
        <title>Elucidating the Obligate Nature and Biological Capacity of an Invasive Fungal Corn Pathogen.</title>
        <authorList>
            <person name="MacCready J.S."/>
            <person name="Roggenkamp E.M."/>
            <person name="Gdanetz K."/>
            <person name="Chilvers M.I."/>
        </authorList>
    </citation>
    <scope>NUCLEOTIDE SEQUENCE</scope>
    <source>
        <strain evidence="8">PM02</strain>
    </source>
</reference>
<evidence type="ECO:0000313" key="8">
    <source>
        <dbReference type="EMBL" id="KAK2067103.1"/>
    </source>
</evidence>
<feature type="region of interest" description="Disordered" evidence="7">
    <location>
        <begin position="791"/>
        <end position="814"/>
    </location>
</feature>
<evidence type="ECO:0008006" key="10">
    <source>
        <dbReference type="Google" id="ProtNLM"/>
    </source>
</evidence>
<evidence type="ECO:0000256" key="7">
    <source>
        <dbReference type="SAM" id="MobiDB-lite"/>
    </source>
</evidence>
<dbReference type="PROSITE" id="PS50292">
    <property type="entry name" value="PEROXIDASE_3"/>
    <property type="match status" value="1"/>
</dbReference>
<dbReference type="InterPro" id="IPR010255">
    <property type="entry name" value="Haem_peroxidase_sf"/>
</dbReference>
<dbReference type="GO" id="GO:0006631">
    <property type="term" value="P:fatty acid metabolic process"/>
    <property type="evidence" value="ECO:0007669"/>
    <property type="project" value="UniProtKB-ARBA"/>
</dbReference>
<evidence type="ECO:0000256" key="5">
    <source>
        <dbReference type="ARBA" id="ARBA00023004"/>
    </source>
</evidence>
<evidence type="ECO:0000256" key="1">
    <source>
        <dbReference type="ARBA" id="ARBA00022617"/>
    </source>
</evidence>
<proteinExistence type="predicted"/>
<feature type="compositionally biased region" description="Gly residues" evidence="7">
    <location>
        <begin position="794"/>
        <end position="804"/>
    </location>
</feature>
<dbReference type="GO" id="GO:0046872">
    <property type="term" value="F:metal ion binding"/>
    <property type="evidence" value="ECO:0007669"/>
    <property type="project" value="UniProtKB-KW"/>
</dbReference>
<dbReference type="EMBL" id="JAQQPM010000001">
    <property type="protein sequence ID" value="KAK2067103.1"/>
    <property type="molecule type" value="Genomic_DNA"/>
</dbReference>
<accession>A0AAD9HX19</accession>
<dbReference type="GO" id="GO:0051213">
    <property type="term" value="F:dioxygenase activity"/>
    <property type="evidence" value="ECO:0007669"/>
    <property type="project" value="UniProtKB-KW"/>
</dbReference>
<dbReference type="GO" id="GO:0004601">
    <property type="term" value="F:peroxidase activity"/>
    <property type="evidence" value="ECO:0007669"/>
    <property type="project" value="InterPro"/>
</dbReference>
<keyword evidence="4" id="KW-0560">Oxidoreductase</keyword>
<feature type="binding site" description="axial binding residue" evidence="6">
    <location>
        <position position="345"/>
    </location>
    <ligand>
        <name>heme b</name>
        <dbReference type="ChEBI" id="CHEBI:60344"/>
    </ligand>
    <ligandPart>
        <name>Fe</name>
        <dbReference type="ChEBI" id="CHEBI:18248"/>
    </ligandPart>
</feature>
<keyword evidence="5 6" id="KW-0408">Iron</keyword>
<dbReference type="PANTHER" id="PTHR11903">
    <property type="entry name" value="PROSTAGLANDIN G/H SYNTHASE"/>
    <property type="match status" value="1"/>
</dbReference>
<organism evidence="8 9">
    <name type="scientific">Phyllachora maydis</name>
    <dbReference type="NCBI Taxonomy" id="1825666"/>
    <lineage>
        <taxon>Eukaryota</taxon>
        <taxon>Fungi</taxon>
        <taxon>Dikarya</taxon>
        <taxon>Ascomycota</taxon>
        <taxon>Pezizomycotina</taxon>
        <taxon>Sordariomycetes</taxon>
        <taxon>Sordariomycetidae</taxon>
        <taxon>Phyllachorales</taxon>
        <taxon>Phyllachoraceae</taxon>
        <taxon>Phyllachora</taxon>
    </lineage>
</organism>